<dbReference type="PANTHER" id="PTHR46825:SF9">
    <property type="entry name" value="BETA-LACTAMASE-RELATED DOMAIN-CONTAINING PROTEIN"/>
    <property type="match status" value="1"/>
</dbReference>
<reference evidence="4" key="1">
    <citation type="submission" date="2021-02" db="EMBL/GenBank/DDBJ databases">
        <authorList>
            <person name="Nowell W R."/>
        </authorList>
    </citation>
    <scope>NUCLEOTIDE SEQUENCE</scope>
</reference>
<keyword evidence="2" id="KW-0732">Signal</keyword>
<evidence type="ECO:0000313" key="4">
    <source>
        <dbReference type="EMBL" id="CAF3934134.1"/>
    </source>
</evidence>
<proteinExistence type="predicted"/>
<evidence type="ECO:0000259" key="3">
    <source>
        <dbReference type="Pfam" id="PF00144"/>
    </source>
</evidence>
<evidence type="ECO:0000256" key="1">
    <source>
        <dbReference type="SAM" id="Phobius"/>
    </source>
</evidence>
<feature type="chain" id="PRO_5032982530" description="Beta-lactamase-related domain-containing protein" evidence="2">
    <location>
        <begin position="21"/>
        <end position="388"/>
    </location>
</feature>
<protein>
    <recommendedName>
        <fullName evidence="3">Beta-lactamase-related domain-containing protein</fullName>
    </recommendedName>
</protein>
<dbReference type="Gene3D" id="3.40.710.10">
    <property type="entry name" value="DD-peptidase/beta-lactamase superfamily"/>
    <property type="match status" value="2"/>
</dbReference>
<feature type="transmembrane region" description="Helical" evidence="1">
    <location>
        <begin position="370"/>
        <end position="387"/>
    </location>
</feature>
<dbReference type="AlphaFoldDB" id="A0A819JRL3"/>
<dbReference type="Proteomes" id="UP000663842">
    <property type="component" value="Unassembled WGS sequence"/>
</dbReference>
<dbReference type="InterPro" id="IPR012338">
    <property type="entry name" value="Beta-lactam/transpept-like"/>
</dbReference>
<keyword evidence="1" id="KW-1133">Transmembrane helix</keyword>
<name>A0A819JRL3_9BILA</name>
<evidence type="ECO:0000256" key="2">
    <source>
        <dbReference type="SAM" id="SignalP"/>
    </source>
</evidence>
<dbReference type="InterPro" id="IPR001466">
    <property type="entry name" value="Beta-lactam-related"/>
</dbReference>
<accession>A0A819JRL3</accession>
<dbReference type="SUPFAM" id="SSF56601">
    <property type="entry name" value="beta-lactamase/transpeptidase-like"/>
    <property type="match status" value="1"/>
</dbReference>
<dbReference type="PANTHER" id="PTHR46825">
    <property type="entry name" value="D-ALANYL-D-ALANINE-CARBOXYPEPTIDASE/ENDOPEPTIDASE AMPH"/>
    <property type="match status" value="1"/>
</dbReference>
<organism evidence="4 5">
    <name type="scientific">Rotaria magnacalcarata</name>
    <dbReference type="NCBI Taxonomy" id="392030"/>
    <lineage>
        <taxon>Eukaryota</taxon>
        <taxon>Metazoa</taxon>
        <taxon>Spiralia</taxon>
        <taxon>Gnathifera</taxon>
        <taxon>Rotifera</taxon>
        <taxon>Eurotatoria</taxon>
        <taxon>Bdelloidea</taxon>
        <taxon>Philodinida</taxon>
        <taxon>Philodinidae</taxon>
        <taxon>Rotaria</taxon>
    </lineage>
</organism>
<gene>
    <name evidence="4" type="ORF">UXM345_LOCUS12369</name>
</gene>
<dbReference type="EMBL" id="CAJOBF010001285">
    <property type="protein sequence ID" value="CAF3934134.1"/>
    <property type="molecule type" value="Genomic_DNA"/>
</dbReference>
<keyword evidence="1" id="KW-0812">Transmembrane</keyword>
<sequence>MTDTLRSFLVLFLITTENNALYCPNQKSIEQPRAESNIPGAVIVVVNATDVLYEQAFDYQSILPQLVEKQLIDLDTDINQYLSELDRKIFHPHYPAHSITLRKVLSHSASIAVNTQGWINFYRPGDSAFMETTLTDMCFTYINPNTSNRLPEPPDITKMGVHLADFENQEDLVLHYAYASNASYLPVWKQLLPQFNLTQLSRTFPTWIEFPFFSITGYPAGIWRMSARSLSIFLRMFMNQGSTIVTRQSIAEMRTIVGAGRIPYYQKKSSKNTKELLQESHFGLGWYWETASKGVRYMGHSGTLLGMKHLILINEKNTVGVIVLTNEDNRRTIYLSRENPGTTTNIHMSLFQCFESNANKSTSLRRDGRLLGYFYTVICACLALLINK</sequence>
<comment type="caution">
    <text evidence="4">The sequence shown here is derived from an EMBL/GenBank/DDBJ whole genome shotgun (WGS) entry which is preliminary data.</text>
</comment>
<evidence type="ECO:0000313" key="5">
    <source>
        <dbReference type="Proteomes" id="UP000663842"/>
    </source>
</evidence>
<dbReference type="InterPro" id="IPR050491">
    <property type="entry name" value="AmpC-like"/>
</dbReference>
<keyword evidence="1" id="KW-0472">Membrane</keyword>
<dbReference type="Pfam" id="PF00144">
    <property type="entry name" value="Beta-lactamase"/>
    <property type="match status" value="1"/>
</dbReference>
<feature type="signal peptide" evidence="2">
    <location>
        <begin position="1"/>
        <end position="20"/>
    </location>
</feature>
<feature type="domain" description="Beta-lactamase-related" evidence="3">
    <location>
        <begin position="196"/>
        <end position="329"/>
    </location>
</feature>